<name>A0A2P2NKP3_RHIMU</name>
<organism evidence="1">
    <name type="scientific">Rhizophora mucronata</name>
    <name type="common">Asiatic mangrove</name>
    <dbReference type="NCBI Taxonomy" id="61149"/>
    <lineage>
        <taxon>Eukaryota</taxon>
        <taxon>Viridiplantae</taxon>
        <taxon>Streptophyta</taxon>
        <taxon>Embryophyta</taxon>
        <taxon>Tracheophyta</taxon>
        <taxon>Spermatophyta</taxon>
        <taxon>Magnoliopsida</taxon>
        <taxon>eudicotyledons</taxon>
        <taxon>Gunneridae</taxon>
        <taxon>Pentapetalae</taxon>
        <taxon>rosids</taxon>
        <taxon>fabids</taxon>
        <taxon>Malpighiales</taxon>
        <taxon>Rhizophoraceae</taxon>
        <taxon>Rhizophora</taxon>
    </lineage>
</organism>
<dbReference type="EMBL" id="GGEC01062476">
    <property type="protein sequence ID" value="MBX42960.1"/>
    <property type="molecule type" value="Transcribed_RNA"/>
</dbReference>
<reference evidence="1" key="1">
    <citation type="submission" date="2018-02" db="EMBL/GenBank/DDBJ databases">
        <title>Rhizophora mucronata_Transcriptome.</title>
        <authorList>
            <person name="Meera S.P."/>
            <person name="Sreeshan A."/>
            <person name="Augustine A."/>
        </authorList>
    </citation>
    <scope>NUCLEOTIDE SEQUENCE</scope>
    <source>
        <tissue evidence="1">Leaf</tissue>
    </source>
</reference>
<evidence type="ECO:0000313" key="1">
    <source>
        <dbReference type="EMBL" id="MBX42960.1"/>
    </source>
</evidence>
<sequence>MFSLTFCTALFHRIINPNIHSRTLHSLPTLGLTRPLLRLLCPLSSVIFTTIPPITHTIIKSLLAPLRGRIILCVFSISRAKRVLVVLGIQLPLLTTSRIFRNPACTLLILFPLAVIHSRVFLRIRIVPSISGTMLTGFVARRTPRHLQ</sequence>
<dbReference type="AlphaFoldDB" id="A0A2P2NKP3"/>
<protein>
    <submittedName>
        <fullName evidence="1">Uncharacterized protein</fullName>
    </submittedName>
</protein>
<proteinExistence type="predicted"/>
<accession>A0A2P2NKP3</accession>